<sequence length="145" mass="17164">MAKLVLNIDGIEDDFFTGARMLGIMSQTKNFRFCWLVNTHLHVDFRLNADAEIQLNKKGRNYFFEVYQFCEPGCETEHYIYHNQFEGEHLLPEFKHFDFLWLAKSANLNDEDFLLLQQNLKKINGVQLVTELTPEKIKNKTNLIF</sequence>
<dbReference type="Proteomes" id="UP000199031">
    <property type="component" value="Unassembled WGS sequence"/>
</dbReference>
<dbReference type="EMBL" id="FOXQ01000019">
    <property type="protein sequence ID" value="SFQ53922.1"/>
    <property type="molecule type" value="Genomic_DNA"/>
</dbReference>
<gene>
    <name evidence="1" type="ORF">SAMN05444277_1191</name>
</gene>
<dbReference type="InterPro" id="IPR047690">
    <property type="entry name" value="IPExxxVDY_fam"/>
</dbReference>
<name>A0A1I5ZBU4_9BACT</name>
<evidence type="ECO:0008006" key="3">
    <source>
        <dbReference type="Google" id="ProtNLM"/>
    </source>
</evidence>
<keyword evidence="2" id="KW-1185">Reference proteome</keyword>
<dbReference type="AlphaFoldDB" id="A0A1I5ZBU4"/>
<protein>
    <recommendedName>
        <fullName evidence="3">IPExxxVDY family protein</fullName>
    </recommendedName>
</protein>
<dbReference type="OrthoDB" id="676614at2"/>
<accession>A0A1I5ZBU4</accession>
<evidence type="ECO:0000313" key="1">
    <source>
        <dbReference type="EMBL" id="SFQ53922.1"/>
    </source>
</evidence>
<dbReference type="RefSeq" id="WP_090663021.1">
    <property type="nucleotide sequence ID" value="NZ_FOXQ01000019.1"/>
</dbReference>
<reference evidence="1 2" key="1">
    <citation type="submission" date="2016-10" db="EMBL/GenBank/DDBJ databases">
        <authorList>
            <person name="de Groot N.N."/>
        </authorList>
    </citation>
    <scope>NUCLEOTIDE SEQUENCE [LARGE SCALE GENOMIC DNA]</scope>
    <source>
        <strain evidence="1 2">DSM 28286</strain>
    </source>
</reference>
<organism evidence="1 2">
    <name type="scientific">Parafilimonas terrae</name>
    <dbReference type="NCBI Taxonomy" id="1465490"/>
    <lineage>
        <taxon>Bacteria</taxon>
        <taxon>Pseudomonadati</taxon>
        <taxon>Bacteroidota</taxon>
        <taxon>Chitinophagia</taxon>
        <taxon>Chitinophagales</taxon>
        <taxon>Chitinophagaceae</taxon>
        <taxon>Parafilimonas</taxon>
    </lineage>
</organism>
<dbReference type="NCBIfam" id="NF033205">
    <property type="entry name" value="IPExxxVDY"/>
    <property type="match status" value="1"/>
</dbReference>
<proteinExistence type="predicted"/>
<evidence type="ECO:0000313" key="2">
    <source>
        <dbReference type="Proteomes" id="UP000199031"/>
    </source>
</evidence>